<organism evidence="1 2">
    <name type="scientific">Paraburkholderia bryophila</name>
    <dbReference type="NCBI Taxonomy" id="420952"/>
    <lineage>
        <taxon>Bacteria</taxon>
        <taxon>Pseudomonadati</taxon>
        <taxon>Pseudomonadota</taxon>
        <taxon>Betaproteobacteria</taxon>
        <taxon>Burkholderiales</taxon>
        <taxon>Burkholderiaceae</taxon>
        <taxon>Paraburkholderia</taxon>
    </lineage>
</organism>
<evidence type="ECO:0000313" key="2">
    <source>
        <dbReference type="Proteomes" id="UP000540929"/>
    </source>
</evidence>
<proteinExistence type="predicted"/>
<sequence length="286" mass="31590">MAKTIKAANSKKSAATTAKKAKKVALPVLDPAHIPVMHHELHSFKTFGRSKCYKRIVELDGVGAAALIASEKDAPALLASGKTLAYVGEDLCVVTTDMALIESAVKDEFEAELTPKAMALYAEHIGLPFFAGEREYENVRGTPYGLYSDCIEQEDFDKVDAEMAASYEVMLLANAEFAKKPMGEPKQLFADPVDGQPLAATILNLVVGAHEHEKISKDWHHVAVTYTKTWKAKHGLSKVDHACPKYRAFTRNVWMQHKYHRDLAALARSYLSRMTEQYVQASGVPL</sequence>
<comment type="caution">
    <text evidence="1">The sequence shown here is derived from an EMBL/GenBank/DDBJ whole genome shotgun (WGS) entry which is preliminary data.</text>
</comment>
<dbReference type="AlphaFoldDB" id="A0A7Y9WRM3"/>
<dbReference type="EMBL" id="JACCAS010000001">
    <property type="protein sequence ID" value="NYH24668.1"/>
    <property type="molecule type" value="Genomic_DNA"/>
</dbReference>
<reference evidence="1 2" key="1">
    <citation type="submission" date="2020-07" db="EMBL/GenBank/DDBJ databases">
        <title>Exploring microbial biodiversity for novel pathways involved in the catabolism of aromatic compounds derived from lignin.</title>
        <authorList>
            <person name="Elkins J."/>
        </authorList>
    </citation>
    <scope>NUCLEOTIDE SEQUENCE [LARGE SCALE GENOMIC DNA]</scope>
    <source>
        <strain evidence="1 2">H2C3C</strain>
    </source>
</reference>
<dbReference type="Proteomes" id="UP000540929">
    <property type="component" value="Unassembled WGS sequence"/>
</dbReference>
<accession>A0A7Y9WRM3</accession>
<evidence type="ECO:0000313" key="1">
    <source>
        <dbReference type="EMBL" id="NYH24668.1"/>
    </source>
</evidence>
<protein>
    <submittedName>
        <fullName evidence="1">Uncharacterized protein</fullName>
    </submittedName>
</protein>
<name>A0A7Y9WRM3_9BURK</name>
<gene>
    <name evidence="1" type="ORF">GGD40_004147</name>
</gene>
<keyword evidence="2" id="KW-1185">Reference proteome</keyword>
<dbReference type="RefSeq" id="WP_179744737.1">
    <property type="nucleotide sequence ID" value="NZ_JACCAS010000001.1"/>
</dbReference>